<dbReference type="CDD" id="cd00383">
    <property type="entry name" value="trans_reg_C"/>
    <property type="match status" value="1"/>
</dbReference>
<accession>K1ST99</accession>
<dbReference type="GO" id="GO:0006355">
    <property type="term" value="P:regulation of DNA-templated transcription"/>
    <property type="evidence" value="ECO:0007669"/>
    <property type="project" value="InterPro"/>
</dbReference>
<dbReference type="Gene3D" id="6.10.250.690">
    <property type="match status" value="1"/>
</dbReference>
<dbReference type="PROSITE" id="PS50110">
    <property type="entry name" value="RESPONSE_REGULATORY"/>
    <property type="match status" value="1"/>
</dbReference>
<evidence type="ECO:0000313" key="8">
    <source>
        <dbReference type="EMBL" id="EKC60793.1"/>
    </source>
</evidence>
<dbReference type="PROSITE" id="PS51755">
    <property type="entry name" value="OMPR_PHOB"/>
    <property type="match status" value="1"/>
</dbReference>
<sequence>MYNVLVCDDDKAILDSLEIYLNLEGYKVFKAENGRQALKTAEENDLQCIILDIMMPDLDGLNATLKLRESKNIPIILLSAKSEDTDKITGLSFGADDYVTKPFNPLELMARVKSQIRRYVSLGSMEKKDSLIVTGGLALDLDSKEITLDGEKVKLTATEYGILEYLMKNIGRVLSTNQIYEAVWKEPSFQTEKTVTVHIRRIREKIEINPKEPKYLKVVWGIGYKIEKL</sequence>
<name>K1ST99_9ZZZZ</name>
<dbReference type="InterPro" id="IPR036388">
    <property type="entry name" value="WH-like_DNA-bd_sf"/>
</dbReference>
<dbReference type="GO" id="GO:0005829">
    <property type="term" value="C:cytosol"/>
    <property type="evidence" value="ECO:0007669"/>
    <property type="project" value="TreeGrafter"/>
</dbReference>
<dbReference type="PANTHER" id="PTHR48111">
    <property type="entry name" value="REGULATOR OF RPOS"/>
    <property type="match status" value="1"/>
</dbReference>
<dbReference type="SMART" id="SM00448">
    <property type="entry name" value="REC"/>
    <property type="match status" value="1"/>
</dbReference>
<dbReference type="Gene3D" id="3.40.50.2300">
    <property type="match status" value="1"/>
</dbReference>
<keyword evidence="3" id="KW-0805">Transcription regulation</keyword>
<dbReference type="InterPro" id="IPR001789">
    <property type="entry name" value="Sig_transdc_resp-reg_receiver"/>
</dbReference>
<keyword evidence="4" id="KW-0238">DNA-binding</keyword>
<keyword evidence="5" id="KW-0804">Transcription</keyword>
<evidence type="ECO:0000256" key="5">
    <source>
        <dbReference type="ARBA" id="ARBA00023163"/>
    </source>
</evidence>
<dbReference type="FunFam" id="3.40.50.2300:FF:000001">
    <property type="entry name" value="DNA-binding response regulator PhoB"/>
    <property type="match status" value="1"/>
</dbReference>
<dbReference type="CDD" id="cd17574">
    <property type="entry name" value="REC_OmpR"/>
    <property type="match status" value="1"/>
</dbReference>
<dbReference type="SUPFAM" id="SSF46894">
    <property type="entry name" value="C-terminal effector domain of the bipartite response regulators"/>
    <property type="match status" value="1"/>
</dbReference>
<feature type="domain" description="Response regulatory" evidence="6">
    <location>
        <begin position="3"/>
        <end position="116"/>
    </location>
</feature>
<dbReference type="Pfam" id="PF00072">
    <property type="entry name" value="Response_reg"/>
    <property type="match status" value="1"/>
</dbReference>
<protein>
    <submittedName>
        <fullName evidence="8">Two-component response regulator</fullName>
    </submittedName>
</protein>
<gene>
    <name evidence="8" type="ORF">OBE_08798</name>
</gene>
<organism evidence="8">
    <name type="scientific">human gut metagenome</name>
    <dbReference type="NCBI Taxonomy" id="408170"/>
    <lineage>
        <taxon>unclassified sequences</taxon>
        <taxon>metagenomes</taxon>
        <taxon>organismal metagenomes</taxon>
    </lineage>
</organism>
<evidence type="ECO:0000259" key="6">
    <source>
        <dbReference type="PROSITE" id="PS50110"/>
    </source>
</evidence>
<dbReference type="PANTHER" id="PTHR48111:SF2">
    <property type="entry name" value="RESPONSE REGULATOR SAER"/>
    <property type="match status" value="1"/>
</dbReference>
<dbReference type="GO" id="GO:0000156">
    <property type="term" value="F:phosphorelay response regulator activity"/>
    <property type="evidence" value="ECO:0007669"/>
    <property type="project" value="TreeGrafter"/>
</dbReference>
<keyword evidence="1" id="KW-0597">Phosphoprotein</keyword>
<dbReference type="SUPFAM" id="SSF52172">
    <property type="entry name" value="CheY-like"/>
    <property type="match status" value="1"/>
</dbReference>
<dbReference type="GO" id="GO:0032993">
    <property type="term" value="C:protein-DNA complex"/>
    <property type="evidence" value="ECO:0007669"/>
    <property type="project" value="TreeGrafter"/>
</dbReference>
<dbReference type="Gene3D" id="1.10.10.10">
    <property type="entry name" value="Winged helix-like DNA-binding domain superfamily/Winged helix DNA-binding domain"/>
    <property type="match status" value="1"/>
</dbReference>
<dbReference type="FunFam" id="1.10.10.10:FF:000018">
    <property type="entry name" value="DNA-binding response regulator ResD"/>
    <property type="match status" value="1"/>
</dbReference>
<dbReference type="InterPro" id="IPR001867">
    <property type="entry name" value="OmpR/PhoB-type_DNA-bd"/>
</dbReference>
<dbReference type="SMART" id="SM00862">
    <property type="entry name" value="Trans_reg_C"/>
    <property type="match status" value="1"/>
</dbReference>
<evidence type="ECO:0000256" key="4">
    <source>
        <dbReference type="ARBA" id="ARBA00023125"/>
    </source>
</evidence>
<evidence type="ECO:0000256" key="2">
    <source>
        <dbReference type="ARBA" id="ARBA00023012"/>
    </source>
</evidence>
<dbReference type="InterPro" id="IPR039420">
    <property type="entry name" value="WalR-like"/>
</dbReference>
<evidence type="ECO:0000256" key="1">
    <source>
        <dbReference type="ARBA" id="ARBA00022553"/>
    </source>
</evidence>
<dbReference type="InterPro" id="IPR016032">
    <property type="entry name" value="Sig_transdc_resp-reg_C-effctor"/>
</dbReference>
<reference evidence="8" key="1">
    <citation type="journal article" date="2013" name="Environ. Microbiol.">
        <title>Microbiota from the distal guts of lean and obese adolescents exhibit partial functional redundancy besides clear differences in community structure.</title>
        <authorList>
            <person name="Ferrer M."/>
            <person name="Ruiz A."/>
            <person name="Lanza F."/>
            <person name="Haange S.B."/>
            <person name="Oberbach A."/>
            <person name="Till H."/>
            <person name="Bargiela R."/>
            <person name="Campoy C."/>
            <person name="Segura M.T."/>
            <person name="Richter M."/>
            <person name="von Bergen M."/>
            <person name="Seifert J."/>
            <person name="Suarez A."/>
        </authorList>
    </citation>
    <scope>NUCLEOTIDE SEQUENCE</scope>
</reference>
<dbReference type="GO" id="GO:0000976">
    <property type="term" value="F:transcription cis-regulatory region binding"/>
    <property type="evidence" value="ECO:0007669"/>
    <property type="project" value="TreeGrafter"/>
</dbReference>
<dbReference type="Pfam" id="PF00486">
    <property type="entry name" value="Trans_reg_C"/>
    <property type="match status" value="1"/>
</dbReference>
<proteinExistence type="predicted"/>
<dbReference type="InterPro" id="IPR011006">
    <property type="entry name" value="CheY-like_superfamily"/>
</dbReference>
<dbReference type="EMBL" id="AJWZ01006078">
    <property type="protein sequence ID" value="EKC60793.1"/>
    <property type="molecule type" value="Genomic_DNA"/>
</dbReference>
<evidence type="ECO:0000256" key="3">
    <source>
        <dbReference type="ARBA" id="ARBA00023015"/>
    </source>
</evidence>
<feature type="domain" description="OmpR/PhoB-type" evidence="7">
    <location>
        <begin position="129"/>
        <end position="228"/>
    </location>
</feature>
<dbReference type="AlphaFoldDB" id="K1ST99"/>
<comment type="caution">
    <text evidence="8">The sequence shown here is derived from an EMBL/GenBank/DDBJ whole genome shotgun (WGS) entry which is preliminary data.</text>
</comment>
<evidence type="ECO:0000259" key="7">
    <source>
        <dbReference type="PROSITE" id="PS51755"/>
    </source>
</evidence>
<keyword evidence="2" id="KW-0902">Two-component regulatory system</keyword>